<evidence type="ECO:0000256" key="1">
    <source>
        <dbReference type="SAM" id="MobiDB-lite"/>
    </source>
</evidence>
<dbReference type="InterPro" id="IPR000719">
    <property type="entry name" value="Prot_kinase_dom"/>
</dbReference>
<reference evidence="3 4" key="1">
    <citation type="journal article" date="2016" name="Genome Announc.">
        <title>Draft Whole-Genome Sequence of Trichoderma gamsii T6085, a Promising Biocontrol Agent of Fusarium Head Blight on Wheat.</title>
        <authorList>
            <person name="Baroncelli R."/>
            <person name="Zapparata A."/>
            <person name="Piaggeschi G."/>
            <person name="Sarrocco S."/>
            <person name="Vannacci G."/>
        </authorList>
    </citation>
    <scope>NUCLEOTIDE SEQUENCE [LARGE SCALE GENOMIC DNA]</scope>
    <source>
        <strain evidence="3 4">T6085</strain>
    </source>
</reference>
<dbReference type="SUPFAM" id="SSF56112">
    <property type="entry name" value="Protein kinase-like (PK-like)"/>
    <property type="match status" value="1"/>
</dbReference>
<organism evidence="3 4">
    <name type="scientific">Trichoderma gamsii</name>
    <dbReference type="NCBI Taxonomy" id="398673"/>
    <lineage>
        <taxon>Eukaryota</taxon>
        <taxon>Fungi</taxon>
        <taxon>Dikarya</taxon>
        <taxon>Ascomycota</taxon>
        <taxon>Pezizomycotina</taxon>
        <taxon>Sordariomycetes</taxon>
        <taxon>Hypocreomycetidae</taxon>
        <taxon>Hypocreales</taxon>
        <taxon>Hypocreaceae</taxon>
        <taxon>Trichoderma</taxon>
    </lineage>
</organism>
<dbReference type="RefSeq" id="XP_024405686.1">
    <property type="nucleotide sequence ID" value="XM_024549554.1"/>
</dbReference>
<comment type="caution">
    <text evidence="3">The sequence shown here is derived from an EMBL/GenBank/DDBJ whole genome shotgun (WGS) entry which is preliminary data.</text>
</comment>
<dbReference type="InterPro" id="IPR011009">
    <property type="entry name" value="Kinase-like_dom_sf"/>
</dbReference>
<evidence type="ECO:0000259" key="2">
    <source>
        <dbReference type="PROSITE" id="PS50011"/>
    </source>
</evidence>
<feature type="compositionally biased region" description="Basic and acidic residues" evidence="1">
    <location>
        <begin position="509"/>
        <end position="521"/>
    </location>
</feature>
<keyword evidence="4" id="KW-1185">Reference proteome</keyword>
<feature type="region of interest" description="Disordered" evidence="1">
    <location>
        <begin position="509"/>
        <end position="547"/>
    </location>
</feature>
<dbReference type="GO" id="GO:0005634">
    <property type="term" value="C:nucleus"/>
    <property type="evidence" value="ECO:0007669"/>
    <property type="project" value="TreeGrafter"/>
</dbReference>
<dbReference type="Gene3D" id="1.10.510.10">
    <property type="entry name" value="Transferase(Phosphotransferase) domain 1"/>
    <property type="match status" value="1"/>
</dbReference>
<protein>
    <recommendedName>
        <fullName evidence="2">Protein kinase domain-containing protein</fullName>
    </recommendedName>
</protein>
<dbReference type="AlphaFoldDB" id="A0A2P4ZP50"/>
<feature type="compositionally biased region" description="Basic and acidic residues" evidence="1">
    <location>
        <begin position="536"/>
        <end position="547"/>
    </location>
</feature>
<gene>
    <name evidence="3" type="ORF">TGAM01_v205003</name>
</gene>
<dbReference type="GO" id="GO:0004674">
    <property type="term" value="F:protein serine/threonine kinase activity"/>
    <property type="evidence" value="ECO:0007669"/>
    <property type="project" value="TreeGrafter"/>
</dbReference>
<evidence type="ECO:0000313" key="4">
    <source>
        <dbReference type="Proteomes" id="UP000054821"/>
    </source>
</evidence>
<dbReference type="SMART" id="SM00220">
    <property type="entry name" value="S_TKc"/>
    <property type="match status" value="1"/>
</dbReference>
<dbReference type="Proteomes" id="UP000054821">
    <property type="component" value="Unassembled WGS sequence"/>
</dbReference>
<dbReference type="PANTHER" id="PTHR44167:SF24">
    <property type="entry name" value="SERINE_THREONINE-PROTEIN KINASE CHK2"/>
    <property type="match status" value="1"/>
</dbReference>
<dbReference type="PANTHER" id="PTHR44167">
    <property type="entry name" value="OVARIAN-SPECIFIC SERINE/THREONINE-PROTEIN KINASE LOK-RELATED"/>
    <property type="match status" value="1"/>
</dbReference>
<dbReference type="GO" id="GO:0005524">
    <property type="term" value="F:ATP binding"/>
    <property type="evidence" value="ECO:0007669"/>
    <property type="project" value="InterPro"/>
</dbReference>
<evidence type="ECO:0000313" key="3">
    <source>
        <dbReference type="EMBL" id="PON26059.1"/>
    </source>
</evidence>
<name>A0A2P4ZP50_9HYPO</name>
<dbReference type="EMBL" id="JPDN02000015">
    <property type="protein sequence ID" value="PON26059.1"/>
    <property type="molecule type" value="Genomic_DNA"/>
</dbReference>
<proteinExistence type="predicted"/>
<sequence>MAVTATLSIRDIPFITFSAANDAATLLFELIQAKASPPNLASDENSIGFQLSLPLLADDPNSGDGGLGSNHLGWEIGAGTPPVMLDKGLRRDDPPVLLCPPGATPASKAVRKYIKDVHASIYLHQNTGVLMLKALCDRPIIYEQGDMHDNDLELRLDEWGNSTTCVLRRERNYIRIGPYRFLIKFNAQSPETNHRFITHMNEKLKSEYHGLVRSRLFNFIPMGLPYTRTRWNIWLHQQIPTTEITTGVNIYTGQPVAIKKLRNKDTIINQLQMALQIKDKQKNGILGIIDVWCDHQTSPPCFFHLQGSNRHAECRYTYYSMPLASYNFMDLPWSKLEVDKRLLYLHQTLSALAELHNQQLVHGNIQPGSLLIMGDELRLDSETLSTQKVVLSLSMRRIEKMVSSGANICVAPEVWQNGGATTDLDGTKLDIWAIASSWIYAFGKPPNWKIATKDNHKWLQDQVKRLSKLTPFIDLLHKMLAWEPQDRPTVAEALASDAWHLVQTMKHEMEDQKTQKRKAEMQSDGVRTLQTETATPEDKINFPLQRE</sequence>
<dbReference type="GO" id="GO:0044773">
    <property type="term" value="P:mitotic DNA damage checkpoint signaling"/>
    <property type="evidence" value="ECO:0007669"/>
    <property type="project" value="TreeGrafter"/>
</dbReference>
<accession>A0A2P4ZP50</accession>
<dbReference type="PROSITE" id="PS50011">
    <property type="entry name" value="PROTEIN_KINASE_DOM"/>
    <property type="match status" value="1"/>
</dbReference>
<dbReference type="GeneID" id="29983625"/>
<feature type="domain" description="Protein kinase" evidence="2">
    <location>
        <begin position="198"/>
        <end position="500"/>
    </location>
</feature>
<dbReference type="STRING" id="398673.A0A2P4ZP50"/>
<dbReference type="GO" id="GO:0005737">
    <property type="term" value="C:cytoplasm"/>
    <property type="evidence" value="ECO:0007669"/>
    <property type="project" value="TreeGrafter"/>
</dbReference>
<dbReference type="Pfam" id="PF00069">
    <property type="entry name" value="Pkinase"/>
    <property type="match status" value="1"/>
</dbReference>